<evidence type="ECO:0000313" key="1">
    <source>
        <dbReference type="EMBL" id="CAE8729331.1"/>
    </source>
</evidence>
<feature type="non-terminal residue" evidence="1">
    <location>
        <position position="77"/>
    </location>
</feature>
<evidence type="ECO:0008006" key="3">
    <source>
        <dbReference type="Google" id="ProtNLM"/>
    </source>
</evidence>
<dbReference type="Proteomes" id="UP000626109">
    <property type="component" value="Unassembled WGS sequence"/>
</dbReference>
<proteinExistence type="predicted"/>
<dbReference type="EMBL" id="CAJNNW010035689">
    <property type="protein sequence ID" value="CAE8729331.1"/>
    <property type="molecule type" value="Genomic_DNA"/>
</dbReference>
<name>A0A813LEQ0_POLGL</name>
<dbReference type="InterPro" id="IPR005366">
    <property type="entry name" value="EMC8/9"/>
</dbReference>
<evidence type="ECO:0000313" key="2">
    <source>
        <dbReference type="Proteomes" id="UP000626109"/>
    </source>
</evidence>
<protein>
    <recommendedName>
        <fullName evidence="3">MPN domain-containing protein</fullName>
    </recommendedName>
</protein>
<organism evidence="1 2">
    <name type="scientific">Polarella glacialis</name>
    <name type="common">Dinoflagellate</name>
    <dbReference type="NCBI Taxonomy" id="89957"/>
    <lineage>
        <taxon>Eukaryota</taxon>
        <taxon>Sar</taxon>
        <taxon>Alveolata</taxon>
        <taxon>Dinophyceae</taxon>
        <taxon>Suessiales</taxon>
        <taxon>Suessiaceae</taxon>
        <taxon>Polarella</taxon>
    </lineage>
</organism>
<dbReference type="GO" id="GO:0072546">
    <property type="term" value="C:EMC complex"/>
    <property type="evidence" value="ECO:0007669"/>
    <property type="project" value="InterPro"/>
</dbReference>
<sequence length="77" mass="8125">MLKVACMLAEEHCNAVGGGLEIVGLYHATASGNLEMTSVKAIAEKIASNFASASVWTLDASKLPERKFAMVGMSHTK</sequence>
<gene>
    <name evidence="1" type="ORF">PGLA2088_LOCUS45381</name>
</gene>
<reference evidence="1" key="1">
    <citation type="submission" date="2021-02" db="EMBL/GenBank/DDBJ databases">
        <authorList>
            <person name="Dougan E. K."/>
            <person name="Rhodes N."/>
            <person name="Thang M."/>
            <person name="Chan C."/>
        </authorList>
    </citation>
    <scope>NUCLEOTIDE SEQUENCE</scope>
</reference>
<dbReference type="AlphaFoldDB" id="A0A813LEQ0"/>
<comment type="caution">
    <text evidence="1">The sequence shown here is derived from an EMBL/GenBank/DDBJ whole genome shotgun (WGS) entry which is preliminary data.</text>
</comment>
<accession>A0A813LEQ0</accession>
<dbReference type="Pfam" id="PF03665">
    <property type="entry name" value="UPF0172"/>
    <property type="match status" value="1"/>
</dbReference>